<name>A0A3R8PY15_9FLAO</name>
<feature type="chain" id="PRO_5018608637" description="Thiol-activated cytolysin" evidence="2">
    <location>
        <begin position="29"/>
        <end position="530"/>
    </location>
</feature>
<dbReference type="OrthoDB" id="662759at2"/>
<dbReference type="EMBL" id="QUSX01000002">
    <property type="protein sequence ID" value="RRQ48426.1"/>
    <property type="molecule type" value="Genomic_DNA"/>
</dbReference>
<evidence type="ECO:0000256" key="1">
    <source>
        <dbReference type="SAM" id="MobiDB-lite"/>
    </source>
</evidence>
<protein>
    <recommendedName>
        <fullName evidence="5">Thiol-activated cytolysin</fullName>
    </recommendedName>
</protein>
<organism evidence="3 4">
    <name type="scientific">Maribacter algicola</name>
    <dbReference type="NCBI Taxonomy" id="2498892"/>
    <lineage>
        <taxon>Bacteria</taxon>
        <taxon>Pseudomonadati</taxon>
        <taxon>Bacteroidota</taxon>
        <taxon>Flavobacteriia</taxon>
        <taxon>Flavobacteriales</taxon>
        <taxon>Flavobacteriaceae</taxon>
        <taxon>Maribacter</taxon>
    </lineage>
</organism>
<accession>A0A3R8PY15</accession>
<reference evidence="4" key="1">
    <citation type="submission" date="2018-08" db="EMBL/GenBank/DDBJ databases">
        <authorList>
            <person name="Khan S.A."/>
            <person name="J S.E."/>
        </authorList>
    </citation>
    <scope>NUCLEOTIDE SEQUENCE [LARGE SCALE GENOMIC DNA]</scope>
    <source>
        <strain evidence="4">PoM-212</strain>
    </source>
</reference>
<dbReference type="RefSeq" id="WP_125223145.1">
    <property type="nucleotide sequence ID" value="NZ_QUSX01000002.1"/>
</dbReference>
<dbReference type="SUPFAM" id="SSF56978">
    <property type="entry name" value="Perfringolysin"/>
    <property type="match status" value="1"/>
</dbReference>
<keyword evidence="4" id="KW-1185">Reference proteome</keyword>
<dbReference type="Gene3D" id="3.90.840.10">
    <property type="entry name" value="Thiol-activated cytolysin superfamily/Thiol-activated cytolysin, alpha-beta domain"/>
    <property type="match status" value="1"/>
</dbReference>
<dbReference type="InterPro" id="IPR036363">
    <property type="entry name" value="Thiol_cytolysin_ab_sf"/>
</dbReference>
<dbReference type="Gene3D" id="3.40.30.40">
    <property type="entry name" value="Perfringolysin"/>
    <property type="match status" value="2"/>
</dbReference>
<dbReference type="InterPro" id="IPR001869">
    <property type="entry name" value="Thiol_cytolysin"/>
</dbReference>
<proteinExistence type="predicted"/>
<dbReference type="GO" id="GO:0015485">
    <property type="term" value="F:cholesterol binding"/>
    <property type="evidence" value="ECO:0007669"/>
    <property type="project" value="InterPro"/>
</dbReference>
<dbReference type="Proteomes" id="UP000286990">
    <property type="component" value="Unassembled WGS sequence"/>
</dbReference>
<keyword evidence="2" id="KW-0732">Signal</keyword>
<evidence type="ECO:0008006" key="5">
    <source>
        <dbReference type="Google" id="ProtNLM"/>
    </source>
</evidence>
<dbReference type="InterPro" id="IPR036359">
    <property type="entry name" value="Thiol_cytolysin_sf"/>
</dbReference>
<dbReference type="PRINTS" id="PR01400">
    <property type="entry name" value="TACYTOLYSIN"/>
</dbReference>
<dbReference type="Pfam" id="PF01289">
    <property type="entry name" value="Thiol_cytolysin"/>
    <property type="match status" value="1"/>
</dbReference>
<reference evidence="4" key="2">
    <citation type="submission" date="2018-12" db="EMBL/GenBank/DDBJ databases">
        <title>Maribacter lutimaris sp. nov., isolated from marine sediment.</title>
        <authorList>
            <person name="Kim K.K."/>
        </authorList>
    </citation>
    <scope>NUCLEOTIDE SEQUENCE [LARGE SCALE GENOMIC DNA]</scope>
    <source>
        <strain evidence="4">PoM-212</strain>
    </source>
</reference>
<feature type="compositionally biased region" description="Acidic residues" evidence="1">
    <location>
        <begin position="71"/>
        <end position="82"/>
    </location>
</feature>
<comment type="caution">
    <text evidence="3">The sequence shown here is derived from an EMBL/GenBank/DDBJ whole genome shotgun (WGS) entry which is preliminary data.</text>
</comment>
<sequence>MKTKQSTFKTGKYAVALGLILVAVNSCSKDEVIEEPSEPNFTVEVAVEFNNSVTNLNSFDQPEETPVVETDSSDPERDTEDSTLECTTKTYKGAPGFNEMFTLDPTTDVIYPGALLKGETIPTGEYQRISGARAPITISASLQNIANVKVTIEDPDKLSNVRQGIADLLNQEVNGATAAAINLEIEEVHSAQHLEASVGVNYRGVGKKVSNTLDFSNSTYKNTFVLKFIQRYYTLDVDTPGKSPSDLFTDLPDVNVLGSTSPVYVSSVQYGRMVLYTVESNFSITDVKNAFDASVGSTDGTIDVEYQNIINSSNIQALIIGGSGDGAVQAINGPGEVYNFISEGGNYSKDSPGAPLAYKLNYVKEGFPVAKVVLATEYQIRDCDLAYPEYQVTIDKITGTQPSDTEVNGSLRMRMKVGNGYLDANNNGLDDGPGWSRSSSNFVDVQNDKDYDIPVSEGSYTFKPYRPNMAIDQIEFSGQLYDYNGIFGNANLGSRFDSVKLDLLEIGIEKDFSLDFNAGITAHFKVVRTK</sequence>
<feature type="signal peptide" evidence="2">
    <location>
        <begin position="1"/>
        <end position="28"/>
    </location>
</feature>
<evidence type="ECO:0000313" key="3">
    <source>
        <dbReference type="EMBL" id="RRQ48426.1"/>
    </source>
</evidence>
<feature type="region of interest" description="Disordered" evidence="1">
    <location>
        <begin position="55"/>
        <end position="82"/>
    </location>
</feature>
<dbReference type="AlphaFoldDB" id="A0A3R8PY15"/>
<evidence type="ECO:0000313" key="4">
    <source>
        <dbReference type="Proteomes" id="UP000286990"/>
    </source>
</evidence>
<gene>
    <name evidence="3" type="ORF">DZC72_12010</name>
</gene>
<evidence type="ECO:0000256" key="2">
    <source>
        <dbReference type="SAM" id="SignalP"/>
    </source>
</evidence>